<evidence type="ECO:0000313" key="4">
    <source>
        <dbReference type="Proteomes" id="UP000045285"/>
    </source>
</evidence>
<proteinExistence type="predicted"/>
<reference evidence="4" key="3">
    <citation type="submission" date="2014-08" db="EMBL/GenBank/DDBJ databases">
        <authorList>
            <person name="Moulin L."/>
        </authorList>
    </citation>
    <scope>NUCLEOTIDE SEQUENCE [LARGE SCALE GENOMIC DNA]</scope>
</reference>
<dbReference type="AlphaFoldDB" id="A0A090E8E0"/>
<name>A0A090E8E0_MESPL</name>
<evidence type="ECO:0000313" key="3">
    <source>
        <dbReference type="EMBL" id="CDX58077.1"/>
    </source>
</evidence>
<reference evidence="2" key="2">
    <citation type="submission" date="2014-08" db="EMBL/GenBank/DDBJ databases">
        <authorList>
            <person name="Moulin Lionel"/>
        </authorList>
    </citation>
    <scope>NUCLEOTIDE SEQUENCE [LARGE SCALE GENOMIC DNA]</scope>
</reference>
<protein>
    <submittedName>
        <fullName evidence="2">Uncharacterized protein</fullName>
    </submittedName>
</protein>
<organism evidence="2 4">
    <name type="scientific">Mesorhizobium plurifarium</name>
    <dbReference type="NCBI Taxonomy" id="69974"/>
    <lineage>
        <taxon>Bacteria</taxon>
        <taxon>Pseudomonadati</taxon>
        <taxon>Pseudomonadota</taxon>
        <taxon>Alphaproteobacteria</taxon>
        <taxon>Hyphomicrobiales</taxon>
        <taxon>Phyllobacteriaceae</taxon>
        <taxon>Mesorhizobium</taxon>
    </lineage>
</organism>
<dbReference type="EMBL" id="CCND01000016">
    <property type="protein sequence ID" value="CDX58077.1"/>
    <property type="molecule type" value="Genomic_DNA"/>
</dbReference>
<evidence type="ECO:0000256" key="1">
    <source>
        <dbReference type="SAM" id="MobiDB-lite"/>
    </source>
</evidence>
<reference evidence="5" key="4">
    <citation type="submission" date="2014-08" db="EMBL/GenBank/DDBJ databases">
        <authorList>
            <person name="Edwards T."/>
        </authorList>
    </citation>
    <scope>NUCLEOTIDE SEQUENCE [LARGE SCALE GENOMIC DNA]</scope>
</reference>
<reference evidence="3" key="1">
    <citation type="submission" date="2014-08" db="EMBL/GenBank/DDBJ databases">
        <title>DNA barcoding of Bradysia (Diptera: Sciaridae) for detection of the immature stages on agricultural crops.</title>
        <authorList>
            <person name="Shin S."/>
            <person name="Jung S."/>
            <person name="Heller K."/>
            <person name="Menzel F."/>
            <person name="Hong T.-K."/>
            <person name="Lee H."/>
            <person name="Lee S."/>
        </authorList>
    </citation>
    <scope>NUCLEOTIDE SEQUENCE</scope>
</reference>
<accession>A0A090E8E0</accession>
<keyword evidence="4" id="KW-1185">Reference proteome</keyword>
<gene>
    <name evidence="3" type="ORF">MPL1032_230184</name>
    <name evidence="2" type="ORF">MPL3356_40548</name>
</gene>
<sequence length="136" mass="14715">MFAKVRTADADRRLHGPERNDRRPKLALRQRASDHPMAMFMMIGACAFVGMLAAPASGPAFASINPPANVVEGAQTTLKTARLPESAVDFACKGQNWGAESLDCLRAIAEQSGRHRERAVRMIANAAPLTNTPNIF</sequence>
<feature type="region of interest" description="Disordered" evidence="1">
    <location>
        <begin position="1"/>
        <end position="24"/>
    </location>
</feature>
<dbReference type="Proteomes" id="UP000182888">
    <property type="component" value="Unassembled WGS sequence"/>
</dbReference>
<dbReference type="EMBL" id="CCMZ01000034">
    <property type="protein sequence ID" value="CDX23768.1"/>
    <property type="molecule type" value="Genomic_DNA"/>
</dbReference>
<evidence type="ECO:0000313" key="5">
    <source>
        <dbReference type="Proteomes" id="UP000182888"/>
    </source>
</evidence>
<dbReference type="Proteomes" id="UP000045285">
    <property type="component" value="Unassembled WGS sequence"/>
</dbReference>
<evidence type="ECO:0000313" key="2">
    <source>
        <dbReference type="EMBL" id="CDX23768.1"/>
    </source>
</evidence>